<evidence type="ECO:0000256" key="1">
    <source>
        <dbReference type="SAM" id="MobiDB-lite"/>
    </source>
</evidence>
<organism evidence="2 3">
    <name type="scientific">Ephemerocybe angulata</name>
    <dbReference type="NCBI Taxonomy" id="980116"/>
    <lineage>
        <taxon>Eukaryota</taxon>
        <taxon>Fungi</taxon>
        <taxon>Dikarya</taxon>
        <taxon>Basidiomycota</taxon>
        <taxon>Agaricomycotina</taxon>
        <taxon>Agaricomycetes</taxon>
        <taxon>Agaricomycetidae</taxon>
        <taxon>Agaricales</taxon>
        <taxon>Agaricineae</taxon>
        <taxon>Psathyrellaceae</taxon>
        <taxon>Ephemerocybe</taxon>
    </lineage>
</organism>
<feature type="region of interest" description="Disordered" evidence="1">
    <location>
        <begin position="35"/>
        <end position="65"/>
    </location>
</feature>
<dbReference type="EMBL" id="JACGCI010000085">
    <property type="protein sequence ID" value="KAF6747041.1"/>
    <property type="molecule type" value="Genomic_DNA"/>
</dbReference>
<feature type="compositionally biased region" description="Low complexity" evidence="1">
    <location>
        <begin position="43"/>
        <end position="65"/>
    </location>
</feature>
<evidence type="ECO:0000313" key="2">
    <source>
        <dbReference type="EMBL" id="KAF6747041.1"/>
    </source>
</evidence>
<dbReference type="AlphaFoldDB" id="A0A8H6HIJ1"/>
<dbReference type="Proteomes" id="UP000521943">
    <property type="component" value="Unassembled WGS sequence"/>
</dbReference>
<reference evidence="2 3" key="1">
    <citation type="submission" date="2020-07" db="EMBL/GenBank/DDBJ databases">
        <title>Comparative genomics of pyrophilous fungi reveals a link between fire events and developmental genes.</title>
        <authorList>
            <consortium name="DOE Joint Genome Institute"/>
            <person name="Steindorff A.S."/>
            <person name="Carver A."/>
            <person name="Calhoun S."/>
            <person name="Stillman K."/>
            <person name="Liu H."/>
            <person name="Lipzen A."/>
            <person name="Pangilinan J."/>
            <person name="Labutti K."/>
            <person name="Bruns T.D."/>
            <person name="Grigoriev I.V."/>
        </authorList>
    </citation>
    <scope>NUCLEOTIDE SEQUENCE [LARGE SCALE GENOMIC DNA]</scope>
    <source>
        <strain evidence="2 3">CBS 144469</strain>
    </source>
</reference>
<evidence type="ECO:0000313" key="3">
    <source>
        <dbReference type="Proteomes" id="UP000521943"/>
    </source>
</evidence>
<protein>
    <submittedName>
        <fullName evidence="2">Uncharacterized protein</fullName>
    </submittedName>
</protein>
<sequence length="299" mass="32812">MVLPEFALTKRTFTGFFGDGLERLRRIAKHQAVTAFSNEEGDTSAPASTTGHTPPTTRRPSSESRSCSTLCDVALPLLPSLDFYRGPRIRRHWQCPQSTPTVLKDQHRQVNTRERLAAATTRSTTANANANTSTPSTLHVEQPRHDEYSLAWSSRRRPSSWGGVLGLSDGQAPCVSRRLRRMERWDLAWMVRVCGRSLGVEKAMSMVLSLAPCLERLCCKRESERACDCPAANGVVGFAAWSACSERALVVVSRVRRTAGDKHPAQPPISAVFELVIRAVNGGPLPVVVLTGLQVHEGC</sequence>
<accession>A0A8H6HIJ1</accession>
<proteinExistence type="predicted"/>
<feature type="region of interest" description="Disordered" evidence="1">
    <location>
        <begin position="119"/>
        <end position="142"/>
    </location>
</feature>
<name>A0A8H6HIJ1_9AGAR</name>
<gene>
    <name evidence="2" type="ORF">DFP72DRAFT_1075685</name>
</gene>
<comment type="caution">
    <text evidence="2">The sequence shown here is derived from an EMBL/GenBank/DDBJ whole genome shotgun (WGS) entry which is preliminary data.</text>
</comment>
<feature type="compositionally biased region" description="Low complexity" evidence="1">
    <location>
        <begin position="119"/>
        <end position="137"/>
    </location>
</feature>
<keyword evidence="3" id="KW-1185">Reference proteome</keyword>